<reference evidence="2 3" key="1">
    <citation type="submission" date="2015-09" db="EMBL/GenBank/DDBJ databases">
        <title>Draft genome of the parasitic nematode Teladorsagia circumcincta isolate WARC Sus (inbred).</title>
        <authorList>
            <person name="Mitreva M."/>
        </authorList>
    </citation>
    <scope>NUCLEOTIDE SEQUENCE [LARGE SCALE GENOMIC DNA]</scope>
    <source>
        <strain evidence="2 3">S</strain>
    </source>
</reference>
<proteinExistence type="predicted"/>
<protein>
    <submittedName>
        <fullName evidence="2">Uncharacterized protein</fullName>
    </submittedName>
</protein>
<dbReference type="Proteomes" id="UP000230423">
    <property type="component" value="Unassembled WGS sequence"/>
</dbReference>
<evidence type="ECO:0000256" key="1">
    <source>
        <dbReference type="SAM" id="SignalP"/>
    </source>
</evidence>
<keyword evidence="1" id="KW-0732">Signal</keyword>
<evidence type="ECO:0000313" key="3">
    <source>
        <dbReference type="Proteomes" id="UP000230423"/>
    </source>
</evidence>
<name>A0A2G9TX51_TELCI</name>
<feature type="signal peptide" evidence="1">
    <location>
        <begin position="1"/>
        <end position="19"/>
    </location>
</feature>
<feature type="chain" id="PRO_5013648066" evidence="1">
    <location>
        <begin position="20"/>
        <end position="88"/>
    </location>
</feature>
<organism evidence="2 3">
    <name type="scientific">Teladorsagia circumcincta</name>
    <name type="common">Brown stomach worm</name>
    <name type="synonym">Ostertagia circumcincta</name>
    <dbReference type="NCBI Taxonomy" id="45464"/>
    <lineage>
        <taxon>Eukaryota</taxon>
        <taxon>Metazoa</taxon>
        <taxon>Ecdysozoa</taxon>
        <taxon>Nematoda</taxon>
        <taxon>Chromadorea</taxon>
        <taxon>Rhabditida</taxon>
        <taxon>Rhabditina</taxon>
        <taxon>Rhabditomorpha</taxon>
        <taxon>Strongyloidea</taxon>
        <taxon>Trichostrongylidae</taxon>
        <taxon>Teladorsagia</taxon>
    </lineage>
</organism>
<keyword evidence="3" id="KW-1185">Reference proteome</keyword>
<gene>
    <name evidence="2" type="ORF">TELCIR_15944</name>
</gene>
<sequence>MWWMYRLLYVLLNTYYSYADLCDISSIETLNISQNCDSLTLRSDPQVMTHPQLYEKIKTATEWLDVSVIGSNLERLCAADSVSLSPRE</sequence>
<dbReference type="EMBL" id="KZ352036">
    <property type="protein sequence ID" value="PIO62495.1"/>
    <property type="molecule type" value="Genomic_DNA"/>
</dbReference>
<evidence type="ECO:0000313" key="2">
    <source>
        <dbReference type="EMBL" id="PIO62495.1"/>
    </source>
</evidence>
<accession>A0A2G9TX51</accession>
<dbReference type="AlphaFoldDB" id="A0A2G9TX51"/>